<dbReference type="Proteomes" id="UP001194579">
    <property type="component" value="Unassembled WGS sequence"/>
</dbReference>
<name>A0ABS0S7W4_PECPM</name>
<comment type="caution">
    <text evidence="1">The sequence shown here is derived from an EMBL/GenBank/DDBJ whole genome shotgun (WGS) entry which is preliminary data.</text>
</comment>
<accession>A0ABS0S7W4</accession>
<dbReference type="EMBL" id="WABS01000065">
    <property type="protein sequence ID" value="MBI0557115.1"/>
    <property type="molecule type" value="Genomic_DNA"/>
</dbReference>
<dbReference type="RefSeq" id="WP_081440018.1">
    <property type="nucleotide sequence ID" value="NC_017845.1"/>
</dbReference>
<reference evidence="2" key="1">
    <citation type="submission" date="2023-07" db="EMBL/GenBank/DDBJ databases">
        <title>Identification of Pectobacterium versatile causing blackleg of potato from New York State with a whole genome sequencing approach.</title>
        <authorList>
            <person name="Ma X."/>
            <person name="Swingle B."/>
        </authorList>
    </citation>
    <scope>NUCLEOTIDE SEQUENCE [LARGE SCALE GENOMIC DNA]</scope>
    <source>
        <strain evidence="2">NY1588A</strain>
    </source>
</reference>
<protein>
    <submittedName>
        <fullName evidence="1">Type I toxin-antitoxin system SymE family toxin</fullName>
    </submittedName>
</protein>
<proteinExistence type="predicted"/>
<evidence type="ECO:0000313" key="2">
    <source>
        <dbReference type="Proteomes" id="UP001194579"/>
    </source>
</evidence>
<gene>
    <name evidence="1" type="ORF">F6Q06_21895</name>
</gene>
<evidence type="ECO:0000313" key="1">
    <source>
        <dbReference type="EMBL" id="MBI0557115.1"/>
    </source>
</evidence>
<organism evidence="1 2">
    <name type="scientific">Pectobacterium parmentieri</name>
    <dbReference type="NCBI Taxonomy" id="1905730"/>
    <lineage>
        <taxon>Bacteria</taxon>
        <taxon>Pseudomonadati</taxon>
        <taxon>Pseudomonadota</taxon>
        <taxon>Gammaproteobacteria</taxon>
        <taxon>Enterobacterales</taxon>
        <taxon>Pectobacteriaceae</taxon>
        <taxon>Pectobacterium</taxon>
    </lineage>
</organism>
<sequence>MCTFPLDMLLTRVGDWLTQSGLLSQSLLIDVLPGKITIRPLK</sequence>
<keyword evidence="2" id="KW-1185">Reference proteome</keyword>